<dbReference type="PANTHER" id="PTHR30040:SF2">
    <property type="entry name" value="FAD:PROTEIN FMN TRANSFERASE"/>
    <property type="match status" value="1"/>
</dbReference>
<proteinExistence type="inferred from homology"/>
<evidence type="ECO:0000256" key="8">
    <source>
        <dbReference type="ARBA" id="ARBA00022842"/>
    </source>
</evidence>
<organism evidence="12 13">
    <name type="scientific">Geothrix rubra</name>
    <dbReference type="NCBI Taxonomy" id="2927977"/>
    <lineage>
        <taxon>Bacteria</taxon>
        <taxon>Pseudomonadati</taxon>
        <taxon>Acidobacteriota</taxon>
        <taxon>Holophagae</taxon>
        <taxon>Holophagales</taxon>
        <taxon>Holophagaceae</taxon>
        <taxon>Geothrix</taxon>
    </lineage>
</organism>
<reference evidence="12 13" key="1">
    <citation type="journal article" date="2023" name="Antonie Van Leeuwenhoek">
        <title>Mesoterricola silvestris gen. nov., sp. nov., Mesoterricola sediminis sp. nov., Geothrix oryzae sp. nov., Geothrix edaphica sp. nov., Geothrix rubra sp. nov., and Geothrix limicola sp. nov., six novel members of Acidobacteriota isolated from soils.</title>
        <authorList>
            <person name="Itoh H."/>
            <person name="Sugisawa Y."/>
            <person name="Mise K."/>
            <person name="Xu Z."/>
            <person name="Kuniyasu M."/>
            <person name="Ushijima N."/>
            <person name="Kawano K."/>
            <person name="Kobayashi E."/>
            <person name="Shiratori Y."/>
            <person name="Masuda Y."/>
            <person name="Senoo K."/>
        </authorList>
    </citation>
    <scope>NUCLEOTIDE SEQUENCE [LARGE SCALE GENOMIC DNA]</scope>
    <source>
        <strain evidence="12 13">Red803</strain>
    </source>
</reference>
<gene>
    <name evidence="12" type="primary">apbE</name>
    <name evidence="12" type="ORF">GETHPA_15330</name>
</gene>
<comment type="caution">
    <text evidence="12">The sequence shown here is derived from an EMBL/GenBank/DDBJ whole genome shotgun (WGS) entry which is preliminary data.</text>
</comment>
<evidence type="ECO:0000313" key="12">
    <source>
        <dbReference type="EMBL" id="GLH70000.1"/>
    </source>
</evidence>
<dbReference type="InterPro" id="IPR024932">
    <property type="entry name" value="ApbE"/>
</dbReference>
<evidence type="ECO:0000256" key="9">
    <source>
        <dbReference type="ARBA" id="ARBA00031306"/>
    </source>
</evidence>
<sequence>MFGHPAFFPLVPVLAMTLALDRTVLAMGTQLRIHLEGPGDPGVGSEAALREASRIEVACSTWDPASSWSRLNAAGGRPVALDGEWLDLLAEVQAWQVCTEGAFDPALGALMKAWGIREGGHRRPTTLELERARQASGSALLVLDRKGGTARFLDPGAALEEGGFLKGYALDRMRAATAAPSGLLDFGGQLLAWGHPVEAAIADPLDRQRPRLTLLLKDASLSCSGTSERGRHILDPRTGEPSPAWGSVAVVATEGLTADILSTALYVLGPERGLAWAERHGTAAAFLLNDGTIRTSAAFRALHPKELR</sequence>
<evidence type="ECO:0000256" key="1">
    <source>
        <dbReference type="ARBA" id="ARBA00001946"/>
    </source>
</evidence>
<comment type="cofactor">
    <cofactor evidence="1">
        <name>Mg(2+)</name>
        <dbReference type="ChEBI" id="CHEBI:18420"/>
    </cofactor>
</comment>
<dbReference type="InterPro" id="IPR003374">
    <property type="entry name" value="ApbE-like_sf"/>
</dbReference>
<evidence type="ECO:0000256" key="2">
    <source>
        <dbReference type="ARBA" id="ARBA00011955"/>
    </source>
</evidence>
<keyword evidence="5 11" id="KW-0808">Transferase</keyword>
<keyword evidence="13" id="KW-1185">Reference proteome</keyword>
<keyword evidence="4 11" id="KW-0285">Flavoprotein</keyword>
<comment type="similarity">
    <text evidence="11">Belongs to the ApbE family.</text>
</comment>
<keyword evidence="7 11" id="KW-0274">FAD</keyword>
<evidence type="ECO:0000256" key="3">
    <source>
        <dbReference type="ARBA" id="ARBA00016337"/>
    </source>
</evidence>
<dbReference type="Gene3D" id="3.10.520.10">
    <property type="entry name" value="ApbE-like domains"/>
    <property type="match status" value="1"/>
</dbReference>
<keyword evidence="6 11" id="KW-0479">Metal-binding</keyword>
<dbReference type="PIRSF" id="PIRSF006268">
    <property type="entry name" value="ApbE"/>
    <property type="match status" value="1"/>
</dbReference>
<name>A0ABQ5Q5G7_9BACT</name>
<evidence type="ECO:0000256" key="4">
    <source>
        <dbReference type="ARBA" id="ARBA00022630"/>
    </source>
</evidence>
<evidence type="ECO:0000256" key="6">
    <source>
        <dbReference type="ARBA" id="ARBA00022723"/>
    </source>
</evidence>
<dbReference type="GO" id="GO:0016740">
    <property type="term" value="F:transferase activity"/>
    <property type="evidence" value="ECO:0007669"/>
    <property type="project" value="UniProtKB-KW"/>
</dbReference>
<keyword evidence="8 11" id="KW-0460">Magnesium</keyword>
<evidence type="ECO:0000256" key="11">
    <source>
        <dbReference type="PIRNR" id="PIRNR006268"/>
    </source>
</evidence>
<evidence type="ECO:0000313" key="13">
    <source>
        <dbReference type="Proteomes" id="UP001165089"/>
    </source>
</evidence>
<evidence type="ECO:0000256" key="5">
    <source>
        <dbReference type="ARBA" id="ARBA00022679"/>
    </source>
</evidence>
<dbReference type="Proteomes" id="UP001165089">
    <property type="component" value="Unassembled WGS sequence"/>
</dbReference>
<dbReference type="RefSeq" id="WP_285724268.1">
    <property type="nucleotide sequence ID" value="NZ_BSDD01000002.1"/>
</dbReference>
<dbReference type="Pfam" id="PF02424">
    <property type="entry name" value="ApbE"/>
    <property type="match status" value="1"/>
</dbReference>
<protein>
    <recommendedName>
        <fullName evidence="3 11">FAD:protein FMN transferase</fullName>
        <ecNumber evidence="2 11">2.7.1.180</ecNumber>
    </recommendedName>
    <alternativeName>
        <fullName evidence="9 11">Flavin transferase</fullName>
    </alternativeName>
</protein>
<evidence type="ECO:0000256" key="7">
    <source>
        <dbReference type="ARBA" id="ARBA00022827"/>
    </source>
</evidence>
<evidence type="ECO:0000256" key="10">
    <source>
        <dbReference type="ARBA" id="ARBA00048540"/>
    </source>
</evidence>
<comment type="catalytic activity">
    <reaction evidence="10 11">
        <text>L-threonyl-[protein] + FAD = FMN-L-threonyl-[protein] + AMP + H(+)</text>
        <dbReference type="Rhea" id="RHEA:36847"/>
        <dbReference type="Rhea" id="RHEA-COMP:11060"/>
        <dbReference type="Rhea" id="RHEA-COMP:11061"/>
        <dbReference type="ChEBI" id="CHEBI:15378"/>
        <dbReference type="ChEBI" id="CHEBI:30013"/>
        <dbReference type="ChEBI" id="CHEBI:57692"/>
        <dbReference type="ChEBI" id="CHEBI:74257"/>
        <dbReference type="ChEBI" id="CHEBI:456215"/>
        <dbReference type="EC" id="2.7.1.180"/>
    </reaction>
</comment>
<dbReference type="EC" id="2.7.1.180" evidence="2 11"/>
<dbReference type="SUPFAM" id="SSF143631">
    <property type="entry name" value="ApbE-like"/>
    <property type="match status" value="1"/>
</dbReference>
<dbReference type="EMBL" id="BSDD01000002">
    <property type="protein sequence ID" value="GLH70000.1"/>
    <property type="molecule type" value="Genomic_DNA"/>
</dbReference>
<dbReference type="PANTHER" id="PTHR30040">
    <property type="entry name" value="THIAMINE BIOSYNTHESIS LIPOPROTEIN APBE"/>
    <property type="match status" value="1"/>
</dbReference>
<accession>A0ABQ5Q5G7</accession>